<sequence>MAELTEDQTDKMAEAVGAWCNTPVNGLRTRLLMDAKDDTVEGDWCKSVGGLCLMKSKMNAVDIVYARGRCMVYDCRRCKADEMGHGGILMAKELRLRRISCQPIDCLKDRSTG</sequence>
<name>A0AAD3RYG7_NEPGR</name>
<gene>
    <name evidence="1" type="ORF">Nepgr_002775</name>
</gene>
<dbReference type="AlphaFoldDB" id="A0AAD3RYG7"/>
<reference evidence="1" key="1">
    <citation type="submission" date="2023-05" db="EMBL/GenBank/DDBJ databases">
        <title>Nepenthes gracilis genome sequencing.</title>
        <authorList>
            <person name="Fukushima K."/>
        </authorList>
    </citation>
    <scope>NUCLEOTIDE SEQUENCE</scope>
    <source>
        <strain evidence="1">SING2019-196</strain>
    </source>
</reference>
<protein>
    <submittedName>
        <fullName evidence="1">Uncharacterized protein</fullName>
    </submittedName>
</protein>
<comment type="caution">
    <text evidence="1">The sequence shown here is derived from an EMBL/GenBank/DDBJ whole genome shotgun (WGS) entry which is preliminary data.</text>
</comment>
<accession>A0AAD3RYG7</accession>
<evidence type="ECO:0000313" key="1">
    <source>
        <dbReference type="EMBL" id="GMH00936.1"/>
    </source>
</evidence>
<evidence type="ECO:0000313" key="2">
    <source>
        <dbReference type="Proteomes" id="UP001279734"/>
    </source>
</evidence>
<keyword evidence="2" id="KW-1185">Reference proteome</keyword>
<proteinExistence type="predicted"/>
<organism evidence="1 2">
    <name type="scientific">Nepenthes gracilis</name>
    <name type="common">Slender pitcher plant</name>
    <dbReference type="NCBI Taxonomy" id="150966"/>
    <lineage>
        <taxon>Eukaryota</taxon>
        <taxon>Viridiplantae</taxon>
        <taxon>Streptophyta</taxon>
        <taxon>Embryophyta</taxon>
        <taxon>Tracheophyta</taxon>
        <taxon>Spermatophyta</taxon>
        <taxon>Magnoliopsida</taxon>
        <taxon>eudicotyledons</taxon>
        <taxon>Gunneridae</taxon>
        <taxon>Pentapetalae</taxon>
        <taxon>Caryophyllales</taxon>
        <taxon>Nepenthaceae</taxon>
        <taxon>Nepenthes</taxon>
    </lineage>
</organism>
<dbReference type="Proteomes" id="UP001279734">
    <property type="component" value="Unassembled WGS sequence"/>
</dbReference>
<dbReference type="EMBL" id="BSYO01000002">
    <property type="protein sequence ID" value="GMH00936.1"/>
    <property type="molecule type" value="Genomic_DNA"/>
</dbReference>